<evidence type="ECO:0000256" key="1">
    <source>
        <dbReference type="SAM" id="MobiDB-lite"/>
    </source>
</evidence>
<protein>
    <submittedName>
        <fullName evidence="2">Uncharacterized protein</fullName>
    </submittedName>
</protein>
<keyword evidence="3" id="KW-1185">Reference proteome</keyword>
<dbReference type="AlphaFoldDB" id="I7BA65"/>
<sequence length="237" mass="26552">MTRIQVVFTGLTAGTGVAGGTHLYSGSRDNIHLEVDLGKSSANRYREVFNRERTIPPSQSQGPQNSAPDLRSEFKYEDNLGDNSQDTVSVKEPEALATPIGPEPEVPPYREEESAVPNKPSKTKPLKGTKNKPEVICVTEETELDLDIDTVRRHRMQGQPKQLRAACIKKNTQGYEKLMALPVCTQNQMYSIGLKGEVPRVLDSPDKLKCRYWDSFSESLDKQLQITADLVPKEYFQ</sequence>
<dbReference type="HOGENOM" id="CLU_1132612_0_0_14"/>
<feature type="compositionally biased region" description="Polar residues" evidence="1">
    <location>
        <begin position="56"/>
        <end position="67"/>
    </location>
</feature>
<dbReference type="PATRIC" id="fig|1212765.3.peg.681"/>
<feature type="compositionally biased region" description="Basic residues" evidence="1">
    <location>
        <begin position="121"/>
        <end position="130"/>
    </location>
</feature>
<organism evidence="2 3">
    <name type="scientific">Mycoplasma haematolamae (strain Purdue)</name>
    <dbReference type="NCBI Taxonomy" id="1212765"/>
    <lineage>
        <taxon>Bacteria</taxon>
        <taxon>Bacillati</taxon>
        <taxon>Mycoplasmatota</taxon>
        <taxon>Mollicutes</taxon>
        <taxon>Mycoplasmataceae</taxon>
        <taxon>Mycoplasma</taxon>
    </lineage>
</organism>
<name>I7BA65_MYCHA</name>
<feature type="region of interest" description="Disordered" evidence="1">
    <location>
        <begin position="51"/>
        <end position="70"/>
    </location>
</feature>
<gene>
    <name evidence="2" type="ordered locus">MHLP_03000</name>
</gene>
<dbReference type="KEGG" id="mhl:MHLP_03000"/>
<dbReference type="Proteomes" id="UP000006502">
    <property type="component" value="Chromosome"/>
</dbReference>
<proteinExistence type="predicted"/>
<evidence type="ECO:0000313" key="3">
    <source>
        <dbReference type="Proteomes" id="UP000006502"/>
    </source>
</evidence>
<feature type="region of interest" description="Disordered" evidence="1">
    <location>
        <begin position="77"/>
        <end position="130"/>
    </location>
</feature>
<reference evidence="3" key="2">
    <citation type="submission" date="2012-07" db="EMBL/GenBank/DDBJ databases">
        <title>Complete genome sequence of 'Candidatus Mycoplasma haemolamae'.</title>
        <authorList>
            <person name="Guimaraes A.M.S."/>
            <person name="Toth B."/>
            <person name="Santos A.P."/>
            <person name="Nascimento N.C."/>
            <person name="Sojka J.E."/>
            <person name="Messick J.B."/>
        </authorList>
    </citation>
    <scope>NUCLEOTIDE SEQUENCE [LARGE SCALE GENOMIC DNA]</scope>
    <source>
        <strain evidence="3">Purdue</strain>
    </source>
</reference>
<reference evidence="2 3" key="1">
    <citation type="journal article" date="2012" name="J. Bacteriol.">
        <title>Genome Sequence of "Candidatus Mycoplasma haemolamae" Strain Purdue, a Red Blood Cell Pathogen of Alpacas (Vicugna pacos) and Llamas (Lama glama).</title>
        <authorList>
            <person name="Guimaraes A.M."/>
            <person name="Toth B."/>
            <person name="Santos A.P."/>
            <person name="do Nascimento N.C."/>
            <person name="Kritchevsky J.E."/>
            <person name="Messick J.B."/>
        </authorList>
    </citation>
    <scope>NUCLEOTIDE SEQUENCE [LARGE SCALE GENOMIC DNA]</scope>
    <source>
        <strain evidence="2 3">Purdue</strain>
    </source>
</reference>
<dbReference type="STRING" id="1212765.MHLP_03000"/>
<dbReference type="EMBL" id="CP003731">
    <property type="protein sequence ID" value="AFO52180.1"/>
    <property type="molecule type" value="Genomic_DNA"/>
</dbReference>
<evidence type="ECO:0000313" key="2">
    <source>
        <dbReference type="EMBL" id="AFO52180.1"/>
    </source>
</evidence>
<accession>I7BA65</accession>